<dbReference type="InterPro" id="IPR000718">
    <property type="entry name" value="Peptidase_M13"/>
</dbReference>
<proteinExistence type="predicted"/>
<dbReference type="InterPro" id="IPR018497">
    <property type="entry name" value="Peptidase_M13_C"/>
</dbReference>
<feature type="domain" description="Peptidase M13 C-terminal" evidence="1">
    <location>
        <begin position="53"/>
        <end position="224"/>
    </location>
</feature>
<dbReference type="Gene3D" id="3.40.390.10">
    <property type="entry name" value="Collagenase (Catalytic Domain)"/>
    <property type="match status" value="1"/>
</dbReference>
<dbReference type="GO" id="GO:0005886">
    <property type="term" value="C:plasma membrane"/>
    <property type="evidence" value="ECO:0007669"/>
    <property type="project" value="TreeGrafter"/>
</dbReference>
<evidence type="ECO:0000313" key="3">
    <source>
        <dbReference type="Proteomes" id="UP000821837"/>
    </source>
</evidence>
<dbReference type="SUPFAM" id="SSF55486">
    <property type="entry name" value="Metalloproteases ('zincins'), catalytic domain"/>
    <property type="match status" value="1"/>
</dbReference>
<dbReference type="PROSITE" id="PS51885">
    <property type="entry name" value="NEPRILYSIN"/>
    <property type="match status" value="1"/>
</dbReference>
<dbReference type="GO" id="GO:0016485">
    <property type="term" value="P:protein processing"/>
    <property type="evidence" value="ECO:0007669"/>
    <property type="project" value="TreeGrafter"/>
</dbReference>
<accession>A0A9D4PV69</accession>
<organism evidence="2 3">
    <name type="scientific">Rhipicephalus sanguineus</name>
    <name type="common">Brown dog tick</name>
    <name type="synonym">Ixodes sanguineus</name>
    <dbReference type="NCBI Taxonomy" id="34632"/>
    <lineage>
        <taxon>Eukaryota</taxon>
        <taxon>Metazoa</taxon>
        <taxon>Ecdysozoa</taxon>
        <taxon>Arthropoda</taxon>
        <taxon>Chelicerata</taxon>
        <taxon>Arachnida</taxon>
        <taxon>Acari</taxon>
        <taxon>Parasitiformes</taxon>
        <taxon>Ixodida</taxon>
        <taxon>Ixodoidea</taxon>
        <taxon>Ixodidae</taxon>
        <taxon>Rhipicephalinae</taxon>
        <taxon>Rhipicephalus</taxon>
        <taxon>Rhipicephalus</taxon>
    </lineage>
</organism>
<reference evidence="2" key="2">
    <citation type="submission" date="2021-09" db="EMBL/GenBank/DDBJ databases">
        <authorList>
            <person name="Jia N."/>
            <person name="Wang J."/>
            <person name="Shi W."/>
            <person name="Du L."/>
            <person name="Sun Y."/>
            <person name="Zhan W."/>
            <person name="Jiang J."/>
            <person name="Wang Q."/>
            <person name="Zhang B."/>
            <person name="Ji P."/>
            <person name="Sakyi L.B."/>
            <person name="Cui X."/>
            <person name="Yuan T."/>
            <person name="Jiang B."/>
            <person name="Yang W."/>
            <person name="Lam T.T.-Y."/>
            <person name="Chang Q."/>
            <person name="Ding S."/>
            <person name="Wang X."/>
            <person name="Zhu J."/>
            <person name="Ruan X."/>
            <person name="Zhao L."/>
            <person name="Wei J."/>
            <person name="Que T."/>
            <person name="Du C."/>
            <person name="Cheng J."/>
            <person name="Dai P."/>
            <person name="Han X."/>
            <person name="Huang E."/>
            <person name="Gao Y."/>
            <person name="Liu J."/>
            <person name="Shao H."/>
            <person name="Ye R."/>
            <person name="Li L."/>
            <person name="Wei W."/>
            <person name="Wang X."/>
            <person name="Wang C."/>
            <person name="Huo Q."/>
            <person name="Li W."/>
            <person name="Guo W."/>
            <person name="Chen H."/>
            <person name="Chen S."/>
            <person name="Zhou L."/>
            <person name="Zhou L."/>
            <person name="Ni X."/>
            <person name="Tian J."/>
            <person name="Zhou Y."/>
            <person name="Sheng Y."/>
            <person name="Liu T."/>
            <person name="Pan Y."/>
            <person name="Xia L."/>
            <person name="Li J."/>
            <person name="Zhao F."/>
            <person name="Cao W."/>
        </authorList>
    </citation>
    <scope>NUCLEOTIDE SEQUENCE</scope>
    <source>
        <strain evidence="2">Rsan-2018</strain>
        <tissue evidence="2">Larvae</tissue>
    </source>
</reference>
<protein>
    <recommendedName>
        <fullName evidence="1">Peptidase M13 C-terminal domain-containing protein</fullName>
    </recommendedName>
</protein>
<dbReference type="GO" id="GO:0004222">
    <property type="term" value="F:metalloendopeptidase activity"/>
    <property type="evidence" value="ECO:0007669"/>
    <property type="project" value="InterPro"/>
</dbReference>
<keyword evidence="3" id="KW-1185">Reference proteome</keyword>
<dbReference type="AlphaFoldDB" id="A0A9D4PV69"/>
<dbReference type="EMBL" id="JABSTV010001250">
    <property type="protein sequence ID" value="KAH7956410.1"/>
    <property type="molecule type" value="Genomic_DNA"/>
</dbReference>
<dbReference type="PANTHER" id="PTHR11733">
    <property type="entry name" value="ZINC METALLOPROTEASE FAMILY M13 NEPRILYSIN-RELATED"/>
    <property type="match status" value="1"/>
</dbReference>
<evidence type="ECO:0000259" key="1">
    <source>
        <dbReference type="Pfam" id="PF01431"/>
    </source>
</evidence>
<name>A0A9D4PV69_RHISA</name>
<evidence type="ECO:0000313" key="2">
    <source>
        <dbReference type="EMBL" id="KAH7956410.1"/>
    </source>
</evidence>
<comment type="caution">
    <text evidence="2">The sequence shown here is derived from an EMBL/GenBank/DDBJ whole genome shotgun (WGS) entry which is preliminary data.</text>
</comment>
<dbReference type="InterPro" id="IPR024079">
    <property type="entry name" value="MetalloPept_cat_dom_sf"/>
</dbReference>
<dbReference type="Pfam" id="PF01431">
    <property type="entry name" value="Peptidase_M13"/>
    <property type="match status" value="1"/>
</dbReference>
<dbReference type="PANTHER" id="PTHR11733:SF241">
    <property type="entry name" value="GH26575P-RELATED"/>
    <property type="match status" value="1"/>
</dbReference>
<sequence length="225" mass="24017">MAATVSVTTLVASQLDALRLFRVHVDPLDPVVRVSPGAMFGPFMVDDDVPPDGVNMGALGSTVGALVAAFMDPVRGPLDGVSRMRPKYEKATASKYDKALDCLASRRSKNGPSIVDKEEASPVLIDQLGVRIAYGAFRAMLNASSTKAGDSALMARLSHLLGSVQRTFFAAHCFQFCEHEAPNMAGHATSGRFRCNAVLRDVEAFWTAFKCPVGSSMRPAHACAI</sequence>
<dbReference type="Proteomes" id="UP000821837">
    <property type="component" value="Unassembled WGS sequence"/>
</dbReference>
<dbReference type="VEuPathDB" id="VectorBase:RSAN_052977"/>
<gene>
    <name evidence="2" type="ORF">HPB52_008875</name>
</gene>
<reference evidence="2" key="1">
    <citation type="journal article" date="2020" name="Cell">
        <title>Large-Scale Comparative Analyses of Tick Genomes Elucidate Their Genetic Diversity and Vector Capacities.</title>
        <authorList>
            <consortium name="Tick Genome and Microbiome Consortium (TIGMIC)"/>
            <person name="Jia N."/>
            <person name="Wang J."/>
            <person name="Shi W."/>
            <person name="Du L."/>
            <person name="Sun Y."/>
            <person name="Zhan W."/>
            <person name="Jiang J.F."/>
            <person name="Wang Q."/>
            <person name="Zhang B."/>
            <person name="Ji P."/>
            <person name="Bell-Sakyi L."/>
            <person name="Cui X.M."/>
            <person name="Yuan T.T."/>
            <person name="Jiang B.G."/>
            <person name="Yang W.F."/>
            <person name="Lam T.T."/>
            <person name="Chang Q.C."/>
            <person name="Ding S.J."/>
            <person name="Wang X.J."/>
            <person name="Zhu J.G."/>
            <person name="Ruan X.D."/>
            <person name="Zhao L."/>
            <person name="Wei J.T."/>
            <person name="Ye R.Z."/>
            <person name="Que T.C."/>
            <person name="Du C.H."/>
            <person name="Zhou Y.H."/>
            <person name="Cheng J.X."/>
            <person name="Dai P.F."/>
            <person name="Guo W.B."/>
            <person name="Han X.H."/>
            <person name="Huang E.J."/>
            <person name="Li L.F."/>
            <person name="Wei W."/>
            <person name="Gao Y.C."/>
            <person name="Liu J.Z."/>
            <person name="Shao H.Z."/>
            <person name="Wang X."/>
            <person name="Wang C.C."/>
            <person name="Yang T.C."/>
            <person name="Huo Q.B."/>
            <person name="Li W."/>
            <person name="Chen H.Y."/>
            <person name="Chen S.E."/>
            <person name="Zhou L.G."/>
            <person name="Ni X.B."/>
            <person name="Tian J.H."/>
            <person name="Sheng Y."/>
            <person name="Liu T."/>
            <person name="Pan Y.S."/>
            <person name="Xia L.Y."/>
            <person name="Li J."/>
            <person name="Zhao F."/>
            <person name="Cao W.C."/>
        </authorList>
    </citation>
    <scope>NUCLEOTIDE SEQUENCE</scope>
    <source>
        <strain evidence="2">Rsan-2018</strain>
    </source>
</reference>